<reference evidence="2" key="1">
    <citation type="submission" date="2023-09" db="UniProtKB">
        <authorList>
            <consortium name="Ensembl"/>
        </authorList>
    </citation>
    <scope>IDENTIFICATION</scope>
</reference>
<dbReference type="InterPro" id="IPR050169">
    <property type="entry name" value="Krueppel_C2H2_ZnF"/>
</dbReference>
<protein>
    <recommendedName>
        <fullName evidence="1">KRAB domain-containing protein</fullName>
    </recommendedName>
</protein>
<dbReference type="PANTHER" id="PTHR23232:SF158">
    <property type="entry name" value="KRAB DOMAIN-CONTAINING PROTEIN 5"/>
    <property type="match status" value="1"/>
</dbReference>
<dbReference type="PROSITE" id="PS50805">
    <property type="entry name" value="KRAB"/>
    <property type="match status" value="1"/>
</dbReference>
<evidence type="ECO:0000313" key="2">
    <source>
        <dbReference type="Ensembl" id="ENSCCNP00000013038.1"/>
    </source>
</evidence>
<dbReference type="InterPro" id="IPR001909">
    <property type="entry name" value="KRAB"/>
</dbReference>
<sequence length="62" mass="7232">ELVTFADMAVNFTLDEWALLVHVQKKLYKDVMLETFRSLAAVGKAQEEQNTEDDKNFRTNLR</sequence>
<dbReference type="GO" id="GO:0006355">
    <property type="term" value="P:regulation of DNA-templated transcription"/>
    <property type="evidence" value="ECO:0007669"/>
    <property type="project" value="InterPro"/>
</dbReference>
<dbReference type="InterPro" id="IPR036051">
    <property type="entry name" value="KRAB_dom_sf"/>
</dbReference>
<accession>A0A8C0WM74</accession>
<evidence type="ECO:0000259" key="1">
    <source>
        <dbReference type="PROSITE" id="PS50805"/>
    </source>
</evidence>
<dbReference type="SMART" id="SM00349">
    <property type="entry name" value="KRAB"/>
    <property type="match status" value="1"/>
</dbReference>
<feature type="domain" description="KRAB" evidence="1">
    <location>
        <begin position="3"/>
        <end position="62"/>
    </location>
</feature>
<dbReference type="PANTHER" id="PTHR23232">
    <property type="entry name" value="KRAB DOMAIN C2H2 ZINC FINGER"/>
    <property type="match status" value="1"/>
</dbReference>
<organism evidence="2">
    <name type="scientific">Castor canadensis</name>
    <name type="common">American beaver</name>
    <dbReference type="NCBI Taxonomy" id="51338"/>
    <lineage>
        <taxon>Eukaryota</taxon>
        <taxon>Metazoa</taxon>
        <taxon>Chordata</taxon>
        <taxon>Craniata</taxon>
        <taxon>Vertebrata</taxon>
        <taxon>Euteleostomi</taxon>
        <taxon>Mammalia</taxon>
        <taxon>Eutheria</taxon>
        <taxon>Euarchontoglires</taxon>
        <taxon>Glires</taxon>
        <taxon>Rodentia</taxon>
        <taxon>Castorimorpha</taxon>
        <taxon>Castoridae</taxon>
        <taxon>Castor</taxon>
    </lineage>
</organism>
<proteinExistence type="predicted"/>
<name>A0A8C0WM74_CASCN</name>
<dbReference type="Ensembl" id="ENSCCNT00000017122.1">
    <property type="protein sequence ID" value="ENSCCNP00000013038.1"/>
    <property type="gene ID" value="ENSCCNG00000013537.1"/>
</dbReference>
<dbReference type="SUPFAM" id="SSF109640">
    <property type="entry name" value="KRAB domain (Kruppel-associated box)"/>
    <property type="match status" value="1"/>
</dbReference>
<dbReference type="CDD" id="cd07765">
    <property type="entry name" value="KRAB_A-box"/>
    <property type="match status" value="1"/>
</dbReference>
<dbReference type="Gene3D" id="6.10.140.140">
    <property type="match status" value="1"/>
</dbReference>
<dbReference type="AlphaFoldDB" id="A0A8C0WM74"/>
<dbReference type="Pfam" id="PF01352">
    <property type="entry name" value="KRAB"/>
    <property type="match status" value="1"/>
</dbReference>